<dbReference type="GO" id="GO:0005200">
    <property type="term" value="F:structural constituent of cytoskeleton"/>
    <property type="evidence" value="ECO:0007669"/>
    <property type="project" value="InterPro"/>
</dbReference>
<dbReference type="InterPro" id="IPR054082">
    <property type="entry name" value="Talin_IBS2B"/>
</dbReference>
<proteinExistence type="predicted"/>
<dbReference type="Pfam" id="PF16511">
    <property type="entry name" value="FERM_f0"/>
    <property type="match status" value="1"/>
</dbReference>
<dbReference type="FunFam" id="1.20.80.10:FF:000007">
    <property type="entry name" value="Talin 2"/>
    <property type="match status" value="1"/>
</dbReference>
<dbReference type="InterPro" id="IPR014352">
    <property type="entry name" value="FERM/acyl-CoA-bd_prot_sf"/>
</dbReference>
<evidence type="ECO:0000259" key="6">
    <source>
        <dbReference type="PROSITE" id="PS50057"/>
    </source>
</evidence>
<dbReference type="Pfam" id="PF01608">
    <property type="entry name" value="I_LWEQ"/>
    <property type="match status" value="1"/>
</dbReference>
<dbReference type="EMBL" id="MU825397">
    <property type="protein sequence ID" value="KAJ7393841.1"/>
    <property type="molecule type" value="Genomic_DNA"/>
</dbReference>
<dbReference type="GO" id="GO:0030036">
    <property type="term" value="P:actin cytoskeleton organization"/>
    <property type="evidence" value="ECO:0007669"/>
    <property type="project" value="TreeGrafter"/>
</dbReference>
<dbReference type="Pfam" id="PF25177">
    <property type="entry name" value="Talin_VBS2"/>
    <property type="match status" value="1"/>
</dbReference>
<gene>
    <name evidence="8" type="ORF">OS493_003508</name>
</gene>
<dbReference type="InterPro" id="IPR029071">
    <property type="entry name" value="Ubiquitin-like_domsf"/>
</dbReference>
<dbReference type="GO" id="GO:0005178">
    <property type="term" value="F:integrin binding"/>
    <property type="evidence" value="ECO:0007669"/>
    <property type="project" value="TreeGrafter"/>
</dbReference>
<evidence type="ECO:0000313" key="8">
    <source>
        <dbReference type="EMBL" id="KAJ7393841.1"/>
    </source>
</evidence>
<dbReference type="CDD" id="cd17089">
    <property type="entry name" value="FERM_F0_TLN"/>
    <property type="match status" value="1"/>
</dbReference>
<dbReference type="FunFam" id="1.20.1410.10:FF:000001">
    <property type="entry name" value="Talin 2"/>
    <property type="match status" value="1"/>
</dbReference>
<feature type="region of interest" description="Disordered" evidence="5">
    <location>
        <begin position="889"/>
        <end position="908"/>
    </location>
</feature>
<dbReference type="InterPro" id="IPR036723">
    <property type="entry name" value="Alpha-catenin/vinculin-like_sf"/>
</dbReference>
<dbReference type="CDD" id="cd14473">
    <property type="entry name" value="FERM_B-lobe"/>
    <property type="match status" value="1"/>
</dbReference>
<feature type="compositionally biased region" description="Low complexity" evidence="5">
    <location>
        <begin position="889"/>
        <end position="903"/>
    </location>
</feature>
<dbReference type="InterPro" id="IPR049108">
    <property type="entry name" value="Talin_R4"/>
</dbReference>
<protein>
    <recommendedName>
        <fullName evidence="10">Talin-1</fullName>
    </recommendedName>
</protein>
<dbReference type="InterPro" id="IPR057346">
    <property type="entry name" value="Talin1/2_VBS2"/>
</dbReference>
<dbReference type="InterPro" id="IPR015224">
    <property type="entry name" value="Talin_cent"/>
</dbReference>
<dbReference type="InterPro" id="IPR018979">
    <property type="entry name" value="FERM_N"/>
</dbReference>
<dbReference type="GO" id="GO:0005737">
    <property type="term" value="C:cytoplasm"/>
    <property type="evidence" value="ECO:0007669"/>
    <property type="project" value="TreeGrafter"/>
</dbReference>
<dbReference type="GO" id="GO:0005886">
    <property type="term" value="C:plasma membrane"/>
    <property type="evidence" value="ECO:0007669"/>
    <property type="project" value="TreeGrafter"/>
</dbReference>
<feature type="domain" description="I/LWEQ" evidence="7">
    <location>
        <begin position="2305"/>
        <end position="2544"/>
    </location>
</feature>
<evidence type="ECO:0000256" key="5">
    <source>
        <dbReference type="SAM" id="MobiDB-lite"/>
    </source>
</evidence>
<dbReference type="GO" id="GO:0001726">
    <property type="term" value="C:ruffle"/>
    <property type="evidence" value="ECO:0007669"/>
    <property type="project" value="InterPro"/>
</dbReference>
<dbReference type="Pfam" id="PF02174">
    <property type="entry name" value="IRS"/>
    <property type="match status" value="1"/>
</dbReference>
<evidence type="ECO:0008006" key="10">
    <source>
        <dbReference type="Google" id="ProtNLM"/>
    </source>
</evidence>
<dbReference type="Gene3D" id="1.20.1410.10">
    <property type="entry name" value="I/LWEQ domain"/>
    <property type="match status" value="1"/>
</dbReference>
<dbReference type="Gene3D" id="3.10.20.90">
    <property type="entry name" value="Phosphatidylinositol 3-kinase Catalytic Subunit, Chain A, domain 1"/>
    <property type="match status" value="2"/>
</dbReference>
<dbReference type="InterPro" id="IPR036476">
    <property type="entry name" value="Talin_cent_sf"/>
</dbReference>
<evidence type="ECO:0000313" key="9">
    <source>
        <dbReference type="Proteomes" id="UP001163046"/>
    </source>
</evidence>
<feature type="coiled-coil region" evidence="4">
    <location>
        <begin position="2510"/>
        <end position="2539"/>
    </location>
</feature>
<dbReference type="GO" id="GO:0051015">
    <property type="term" value="F:actin filament binding"/>
    <property type="evidence" value="ECO:0007669"/>
    <property type="project" value="InterPro"/>
</dbReference>
<dbReference type="Pfam" id="PF09141">
    <property type="entry name" value="Talin_middle"/>
    <property type="match status" value="1"/>
</dbReference>
<dbReference type="FunFam" id="2.30.29.30:FF:000028">
    <property type="entry name" value="Talin 2"/>
    <property type="match status" value="1"/>
</dbReference>
<keyword evidence="3" id="KW-0206">Cytoskeleton</keyword>
<evidence type="ECO:0000256" key="4">
    <source>
        <dbReference type="SAM" id="Coils"/>
    </source>
</evidence>
<dbReference type="OrthoDB" id="10262320at2759"/>
<comment type="caution">
    <text evidence="8">The sequence shown here is derived from an EMBL/GenBank/DDBJ whole genome shotgun (WGS) entry which is preliminary data.</text>
</comment>
<organism evidence="8 9">
    <name type="scientific">Desmophyllum pertusum</name>
    <dbReference type="NCBI Taxonomy" id="174260"/>
    <lineage>
        <taxon>Eukaryota</taxon>
        <taxon>Metazoa</taxon>
        <taxon>Cnidaria</taxon>
        <taxon>Anthozoa</taxon>
        <taxon>Hexacorallia</taxon>
        <taxon>Scleractinia</taxon>
        <taxon>Caryophylliina</taxon>
        <taxon>Caryophylliidae</taxon>
        <taxon>Desmophyllum</taxon>
    </lineage>
</organism>
<dbReference type="CDD" id="cd17090">
    <property type="entry name" value="FERM_F1_TLN"/>
    <property type="match status" value="1"/>
</dbReference>
<dbReference type="PROSITE" id="PS50057">
    <property type="entry name" value="FERM_3"/>
    <property type="match status" value="1"/>
</dbReference>
<dbReference type="FunFam" id="1.20.120.230:FF:000005">
    <property type="entry name" value="Talin 1"/>
    <property type="match status" value="1"/>
</dbReference>
<evidence type="ECO:0000256" key="1">
    <source>
        <dbReference type="ARBA" id="ARBA00004245"/>
    </source>
</evidence>
<dbReference type="SMART" id="SM01244">
    <property type="entry name" value="IRS"/>
    <property type="match status" value="1"/>
</dbReference>
<sequence length="2547" mass="270814">MALTLKINIVKNSSVKTLQFNPEATVAEALRIIRERVPDSSPGKRSIKGKWLEPARTLDFYPLKSGDMLEYKSKVRHLKIKFMDGSVKTLQIDDSHSIGQILDSVCMKMGIANVEEFSLLVEGQTEDKEDIEKMGTIKRDKSVKDVSLKKMEERDKKKMDQMKKKLHTDDEVQWLDHDKTLREQGVDDSCTVLLRRKYFYSDQNVDIKDPVQLGLLYVQCRDGILDGTHPCTQEEASQLGGIQIHVQFGDFDEGKYKFIDLKEFLPKEYVKSKNIDKKIKEEHRKALGHDELQAKYKYVQLCRGLKTYGVTFFLVKEKMKGKNKLVPRLLGVTKESILRVDEKTKEVMKTWPLTTVRRWAASPNSFTLDFGDYLDAYYSVQTIEGEKISQLIAGYIDIILRKRKGQEGYDPDFDEESTMVEDSVTPSKGTYLERQTNKIGHAATGSVALPAVMRAGGPGASRYSMGKMEPAQYGTVTGSAHSAHRPPMGSQAKLHSLTPAQKAYMGSLSQGLDTIGTAEQDLGSPAQIPALGSDPASLKWKQNTLDLSRQNVASRLAALSASCASIVTLTSGEPEETNYTAAGAAVNTISSNLQDLSKGIKMIAGLLDDDDDGKNLLDATRGLAGAFSNLLKAAQEGGGADSESRGKLLSAAGNVGSSGATLLQYMGEPEVDQQTQEMLLALAQAVANATASLVLKAKNVASQSNDTGVQSKVITAAKETARTTAQLVACVKVVVPSISSHMCQEQVVEAAKLVATAVDDTEGACKEAAPEESDLLSELMTAAQAVRDAMNGLLIKVRDGGWDVQQAGQYDAACDNILGATDRLFNSMGNAGEMVKQAKILAQASSSLVTGIKAEAETQDDSDSQKRLLAAAKMLADATAKLVEAAKGAARNPNAADQQQKLKQAAEDLRSATNAAASDALKKKLVKRLEVAAKEAAGQATQLIAAARSAGPSNRNQTSQQQLSDQCKPVEEHINQLVEALQDTARNPDIAGPQLGLINASKEFIQPTAKLVANSKAALPTIGDPITATQLANFAKSTASSLGDLRNAAGKAAEACGTLEIDSALDTVGSLGRDLEAYEKSAEDGKLLPLPGDTAESCCLELGATSKSVGSSMAQLLTAAAQGNESYTGIAARDTASALRVLTAAARGVAATADDRALQMNLIKATQAVVAESAKLIHEAKTAVNTPGDPNNQPRLAQAAKDVSHALNNCVNYLPGQRDVDEAIKAVVNSSQSLAVEDFPPTSEGYQVVQEKLSMRGAALNAAASDMVSASRGTSNQLAVSTKKFSLSYQDLLDSGMKLAGQAKDDSAKDSLVRNLKNTSTASSKLLLAAKSLVSDPNAPNAKNSLSNAARAVTDSINMLLNACMSAAPGQKECDNALRNIQAVSNILDNPVEPVNSDTFFDCLDKVTRKSQDLTEAMPRISNSIKSGDFNEFDHGVKDAAGAVCALTESAAQAAYLVAVADPSSVAGRPGLIDQAQFINSKQEIIDACQSLLNPEANQQQVLGAATSVAKHTSALCNACKAASAKTNNPAAKRQFVQSAKDVANNTANLVKNIKVLAGDMSDNNRESCAAATKPLINSVESLTAYALSPEFATVPAKISDEARSAQVPLIMSGKSMATSSSNYFNVAKALAVNSKDQTCWQQLAQQAKAVSDAMRRLITAIKDNAPGQRECDEALEQINYTINQLDQASLAAISQQLEPRPENSLQGFQEQMMQNLSQMTEVIDPLATAAKSEPEKIGHRVAQMSSFIAPLADLAVGAASRTADVQRKVDLLDQAKTVAESAAQLMYATKEGGGNPQAVDVHPDIDEAAQSMKEAVRDLGQTLEEAASETGVVSGLIDSIGKALAEIDQPLVNDRVDDEPFVNYQERMTRAMKELTKKAHDMVGKSTTDPTKLGPLGKDISKIYNDIAKDMKGAVKTVGNPEISHRIRTGVQGLGEACISLIQSGGAVQSSPKDPFSKRELAENCRHVAEKVSHLLAALQQGSRGTQACINAASAVQGIVSDLDTTVMFAATGTLQPETEGDTFGDHREAILRTAKTLVEDTKNLVSSAQATQDVLASAAQSAVGSVSKLADNVKLGALALGPDDSDAQQMLLNAAKDVASALGALINATKNASGKSNNDPSTEVLKTTGKTMVTNVSSLLKTVRSVEDKALRGTRALESTRDAVKQAVLVIQNPSLPIHEASPEDLIRSTKDITLATAKAVAAGNSCQQDDIITAANMGRKAVTEMLIICKGAAHKAESNEARIQALRSGMECGASFGELLDLVHNIVQKPSQEKKQALTPQSKVVADQVAKLVHSAEALKGTNWVNPQDPNVIAENELLGAAAAIEAAARKLAQLKPKPRPKEADESLNFEEQILEAAKAITNATVALVKSASAAQRELVASGKVFSASTDPNEDGQWSQGLVSAARMVAAATTTLCDAANAAVQGNASEERLVAGAKQVSNSTAQLLLACRVKADSNSDTQRRLQTAGNAVKRAADNLVTAAKSAAVFEEQETTVIINQRFVGGIAQELEAQEKILRIEKELAMARSKLSQIRQAKYRPEDED</sequence>
<dbReference type="SUPFAM" id="SSF50729">
    <property type="entry name" value="PH domain-like"/>
    <property type="match status" value="1"/>
</dbReference>
<dbReference type="InterPro" id="IPR035964">
    <property type="entry name" value="I/LWEQ_dom_sf"/>
</dbReference>
<dbReference type="SUPFAM" id="SSF47220">
    <property type="entry name" value="alpha-catenin/vinculin-like"/>
    <property type="match status" value="4"/>
</dbReference>
<dbReference type="PROSITE" id="PS50945">
    <property type="entry name" value="I_LWEQ"/>
    <property type="match status" value="1"/>
</dbReference>
<dbReference type="Pfam" id="PF21896">
    <property type="entry name" value="Talin_IBS2B"/>
    <property type="match status" value="4"/>
</dbReference>
<keyword evidence="2" id="KW-0963">Cytoplasm</keyword>
<comment type="subcellular location">
    <subcellularLocation>
        <location evidence="1">Cytoplasm</location>
        <location evidence="1">Cytoskeleton</location>
    </subcellularLocation>
</comment>
<dbReference type="CDD" id="cd10569">
    <property type="entry name" value="FERM_C_Talin"/>
    <property type="match status" value="1"/>
</dbReference>
<reference evidence="8" key="1">
    <citation type="submission" date="2023-01" db="EMBL/GenBank/DDBJ databases">
        <title>Genome assembly of the deep-sea coral Lophelia pertusa.</title>
        <authorList>
            <person name="Herrera S."/>
            <person name="Cordes E."/>
        </authorList>
    </citation>
    <scope>NUCLEOTIDE SEQUENCE</scope>
    <source>
        <strain evidence="8">USNM1676648</strain>
        <tissue evidence="8">Polyp</tissue>
    </source>
</reference>
<dbReference type="GO" id="GO:0005925">
    <property type="term" value="C:focal adhesion"/>
    <property type="evidence" value="ECO:0007669"/>
    <property type="project" value="InterPro"/>
</dbReference>
<dbReference type="PROSITE" id="PS00661">
    <property type="entry name" value="FERM_2"/>
    <property type="match status" value="1"/>
</dbReference>
<dbReference type="Gene3D" id="1.20.80.10">
    <property type="match status" value="1"/>
</dbReference>
<dbReference type="PANTHER" id="PTHR19981:SF1">
    <property type="entry name" value="RHEA, ISOFORM B"/>
    <property type="match status" value="1"/>
</dbReference>
<dbReference type="SUPFAM" id="SSF54236">
    <property type="entry name" value="Ubiquitin-like"/>
    <property type="match status" value="1"/>
</dbReference>
<dbReference type="InterPro" id="IPR011993">
    <property type="entry name" value="PH-like_dom_sf"/>
</dbReference>
<dbReference type="InterPro" id="IPR032425">
    <property type="entry name" value="FERM_f0"/>
</dbReference>
<dbReference type="Gene3D" id="1.20.120.230">
    <property type="entry name" value="Alpha-catenin/vinculin-like"/>
    <property type="match status" value="5"/>
</dbReference>
<feature type="domain" description="FERM" evidence="6">
    <location>
        <begin position="76"/>
        <end position="403"/>
    </location>
</feature>
<dbReference type="InterPro" id="IPR002558">
    <property type="entry name" value="ILWEQ_dom"/>
</dbReference>
<dbReference type="SUPFAM" id="SSF47031">
    <property type="entry name" value="Second domain of FERM"/>
    <property type="match status" value="1"/>
</dbReference>
<dbReference type="CDD" id="cd12150">
    <property type="entry name" value="talin-RS"/>
    <property type="match status" value="1"/>
</dbReference>
<dbReference type="InterPro" id="IPR019749">
    <property type="entry name" value="Band_41_domain"/>
</dbReference>
<dbReference type="PANTHER" id="PTHR19981">
    <property type="entry name" value="TALIN"/>
    <property type="match status" value="1"/>
</dbReference>
<accession>A0A9X0A5L3</accession>
<dbReference type="GO" id="GO:0005856">
    <property type="term" value="C:cytoskeleton"/>
    <property type="evidence" value="ECO:0007669"/>
    <property type="project" value="UniProtKB-SubCell"/>
</dbReference>
<dbReference type="SMART" id="SM00307">
    <property type="entry name" value="ILWEQ"/>
    <property type="match status" value="1"/>
</dbReference>
<dbReference type="SUPFAM" id="SSF109880">
    <property type="entry name" value="A middle domain of Talin 1"/>
    <property type="match status" value="1"/>
</dbReference>
<keyword evidence="9" id="KW-1185">Reference proteome</keyword>
<dbReference type="SUPFAM" id="SSF109885">
    <property type="entry name" value="I/LWEQ domain"/>
    <property type="match status" value="5"/>
</dbReference>
<dbReference type="FunFam" id="1.20.1420.10:FF:000006">
    <property type="entry name" value="Talin 2"/>
    <property type="match status" value="1"/>
</dbReference>
<evidence type="ECO:0000256" key="3">
    <source>
        <dbReference type="ARBA" id="ARBA00023212"/>
    </source>
</evidence>
<dbReference type="Pfam" id="PF09379">
    <property type="entry name" value="FERM_N"/>
    <property type="match status" value="1"/>
</dbReference>
<dbReference type="Proteomes" id="UP001163046">
    <property type="component" value="Unassembled WGS sequence"/>
</dbReference>
<dbReference type="InterPro" id="IPR000299">
    <property type="entry name" value="FERM_domain"/>
</dbReference>
<dbReference type="Gene3D" id="2.30.29.30">
    <property type="entry name" value="Pleckstrin-homology domain (PH domain)/Phosphotyrosine-binding domain (PTB)"/>
    <property type="match status" value="1"/>
</dbReference>
<keyword evidence="4" id="KW-0175">Coiled coil</keyword>
<evidence type="ECO:0000259" key="7">
    <source>
        <dbReference type="PROSITE" id="PS50945"/>
    </source>
</evidence>
<dbReference type="Pfam" id="PF21692">
    <property type="entry name" value="Talin_R4"/>
    <property type="match status" value="1"/>
</dbReference>
<dbReference type="InterPro" id="IPR019747">
    <property type="entry name" value="FERM_CS"/>
</dbReference>
<name>A0A9X0A5L3_9CNID</name>
<dbReference type="Pfam" id="PF08913">
    <property type="entry name" value="VBS"/>
    <property type="match status" value="1"/>
</dbReference>
<evidence type="ECO:0000256" key="2">
    <source>
        <dbReference type="ARBA" id="ARBA00022490"/>
    </source>
</evidence>
<dbReference type="GO" id="GO:0098609">
    <property type="term" value="P:cell-cell adhesion"/>
    <property type="evidence" value="ECO:0007669"/>
    <property type="project" value="TreeGrafter"/>
</dbReference>
<dbReference type="InterPro" id="IPR015009">
    <property type="entry name" value="Vinculin-bd_dom"/>
</dbReference>
<dbReference type="InterPro" id="IPR019748">
    <property type="entry name" value="FERM_central"/>
</dbReference>
<dbReference type="InterPro" id="IPR035963">
    <property type="entry name" value="FERM_2"/>
</dbReference>
<dbReference type="SMART" id="SM00295">
    <property type="entry name" value="B41"/>
    <property type="match status" value="1"/>
</dbReference>
<dbReference type="InterPro" id="IPR054060">
    <property type="entry name" value="TLN1-like_RS"/>
</dbReference>
<dbReference type="InterPro" id="IPR037438">
    <property type="entry name" value="Talin1/2-RS"/>
</dbReference>
<dbReference type="InterPro" id="IPR002404">
    <property type="entry name" value="IRS_PTB"/>
</dbReference>
<dbReference type="Gene3D" id="1.20.1420.10">
    <property type="entry name" value="Talin, central domain"/>
    <property type="match status" value="7"/>
</dbReference>
<dbReference type="Pfam" id="PF21865">
    <property type="entry name" value="TLN1-like_RS"/>
    <property type="match status" value="2"/>
</dbReference>